<dbReference type="Gene3D" id="3.30.1130.10">
    <property type="match status" value="1"/>
</dbReference>
<evidence type="ECO:0000256" key="5">
    <source>
        <dbReference type="ARBA" id="ARBA00022801"/>
    </source>
</evidence>
<keyword evidence="4 6" id="KW-0554">One-carbon metabolism</keyword>
<dbReference type="FunFam" id="3.30.1130.10:FF:000001">
    <property type="entry name" value="GTP cyclohydrolase 1"/>
    <property type="match status" value="1"/>
</dbReference>
<dbReference type="GO" id="GO:0046654">
    <property type="term" value="P:tetrahydrofolate biosynthetic process"/>
    <property type="evidence" value="ECO:0007669"/>
    <property type="project" value="UniProtKB-UniRule"/>
</dbReference>
<dbReference type="NCBIfam" id="NF006825">
    <property type="entry name" value="PRK09347.1-2"/>
    <property type="match status" value="1"/>
</dbReference>
<feature type="binding site" evidence="6">
    <location>
        <position position="102"/>
    </location>
    <ligand>
        <name>Zn(2+)</name>
        <dbReference type="ChEBI" id="CHEBI:29105"/>
    </ligand>
</feature>
<protein>
    <recommendedName>
        <fullName evidence="6">GTP cyclohydrolase 1</fullName>
        <ecNumber evidence="6">3.5.4.16</ecNumber>
    </recommendedName>
    <alternativeName>
        <fullName evidence="6">GTP cyclohydrolase I</fullName>
        <shortName evidence="6">GTP-CH-I</shortName>
    </alternativeName>
</protein>
<evidence type="ECO:0000259" key="7">
    <source>
        <dbReference type="Pfam" id="PF01227"/>
    </source>
</evidence>
<gene>
    <name evidence="6 8" type="primary">folE</name>
    <name evidence="8" type="ORF">CGLAU_10765</name>
</gene>
<comment type="catalytic activity">
    <reaction evidence="1 6">
        <text>GTP + H2O = 7,8-dihydroneopterin 3'-triphosphate + formate + H(+)</text>
        <dbReference type="Rhea" id="RHEA:17473"/>
        <dbReference type="ChEBI" id="CHEBI:15377"/>
        <dbReference type="ChEBI" id="CHEBI:15378"/>
        <dbReference type="ChEBI" id="CHEBI:15740"/>
        <dbReference type="ChEBI" id="CHEBI:37565"/>
        <dbReference type="ChEBI" id="CHEBI:58462"/>
        <dbReference type="EC" id="3.5.4.16"/>
    </reaction>
</comment>
<keyword evidence="6" id="KW-0342">GTP-binding</keyword>
<evidence type="ECO:0000256" key="3">
    <source>
        <dbReference type="ARBA" id="ARBA00008085"/>
    </source>
</evidence>
<evidence type="ECO:0000256" key="6">
    <source>
        <dbReference type="HAMAP-Rule" id="MF_00223"/>
    </source>
</evidence>
<dbReference type="InterPro" id="IPR001474">
    <property type="entry name" value="GTP_CycHdrlase_I"/>
</dbReference>
<dbReference type="GO" id="GO:0006729">
    <property type="term" value="P:tetrahydrobiopterin biosynthetic process"/>
    <property type="evidence" value="ECO:0007669"/>
    <property type="project" value="TreeGrafter"/>
</dbReference>
<feature type="binding site" evidence="6">
    <location>
        <position position="105"/>
    </location>
    <ligand>
        <name>Zn(2+)</name>
        <dbReference type="ChEBI" id="CHEBI:29105"/>
    </ligand>
</feature>
<dbReference type="EMBL" id="CP019688">
    <property type="protein sequence ID" value="AQQ16087.1"/>
    <property type="molecule type" value="Genomic_DNA"/>
</dbReference>
<dbReference type="HAMAP" id="MF_00223">
    <property type="entry name" value="FolE"/>
    <property type="match status" value="1"/>
</dbReference>
<reference evidence="8 9" key="1">
    <citation type="submission" date="2016-12" db="EMBL/GenBank/DDBJ databases">
        <authorList>
            <person name="Song W.-J."/>
            <person name="Kurnit D.M."/>
        </authorList>
    </citation>
    <scope>NUCLEOTIDE SEQUENCE [LARGE SCALE GENOMIC DNA]</scope>
    <source>
        <strain evidence="8 9">DSM 30827</strain>
    </source>
</reference>
<evidence type="ECO:0000313" key="9">
    <source>
        <dbReference type="Proteomes" id="UP000217209"/>
    </source>
</evidence>
<evidence type="ECO:0000256" key="4">
    <source>
        <dbReference type="ARBA" id="ARBA00022563"/>
    </source>
</evidence>
<dbReference type="KEGG" id="cgv:CGLAU_10765"/>
<keyword evidence="5 6" id="KW-0378">Hydrolase</keyword>
<organism evidence="8 9">
    <name type="scientific">Corynebacterium glaucum</name>
    <dbReference type="NCBI Taxonomy" id="187491"/>
    <lineage>
        <taxon>Bacteria</taxon>
        <taxon>Bacillati</taxon>
        <taxon>Actinomycetota</taxon>
        <taxon>Actinomycetes</taxon>
        <taxon>Mycobacteriales</taxon>
        <taxon>Corynebacteriaceae</taxon>
        <taxon>Corynebacterium</taxon>
    </lineage>
</organism>
<feature type="binding site" evidence="6">
    <location>
        <position position="175"/>
    </location>
    <ligand>
        <name>Zn(2+)</name>
        <dbReference type="ChEBI" id="CHEBI:29105"/>
    </ligand>
</feature>
<dbReference type="PROSITE" id="PS00860">
    <property type="entry name" value="GTP_CYCLOHYDROL_1_2"/>
    <property type="match status" value="1"/>
</dbReference>
<dbReference type="AlphaFoldDB" id="A0A1Q2HZ17"/>
<dbReference type="UniPathway" id="UPA00848">
    <property type="reaction ID" value="UER00151"/>
</dbReference>
<dbReference type="GO" id="GO:0008270">
    <property type="term" value="F:zinc ion binding"/>
    <property type="evidence" value="ECO:0007669"/>
    <property type="project" value="UniProtKB-UniRule"/>
</dbReference>
<dbReference type="PANTHER" id="PTHR11109:SF7">
    <property type="entry name" value="GTP CYCLOHYDROLASE 1"/>
    <property type="match status" value="1"/>
</dbReference>
<dbReference type="GO" id="GO:0006730">
    <property type="term" value="P:one-carbon metabolic process"/>
    <property type="evidence" value="ECO:0007669"/>
    <property type="project" value="UniProtKB-UniRule"/>
</dbReference>
<dbReference type="InterPro" id="IPR043133">
    <property type="entry name" value="GTP-CH-I_C/QueF"/>
</dbReference>
<dbReference type="GO" id="GO:0005525">
    <property type="term" value="F:GTP binding"/>
    <property type="evidence" value="ECO:0007669"/>
    <property type="project" value="UniProtKB-KW"/>
</dbReference>
<keyword evidence="6" id="KW-0547">Nucleotide-binding</keyword>
<dbReference type="NCBIfam" id="TIGR00063">
    <property type="entry name" value="folE"/>
    <property type="match status" value="1"/>
</dbReference>
<dbReference type="InterPro" id="IPR020602">
    <property type="entry name" value="GTP_CycHdrlase_I_dom"/>
</dbReference>
<dbReference type="PROSITE" id="PS00859">
    <property type="entry name" value="GTP_CYCLOHYDROL_1_1"/>
    <property type="match status" value="1"/>
</dbReference>
<dbReference type="NCBIfam" id="NF006826">
    <property type="entry name" value="PRK09347.1-3"/>
    <property type="match status" value="1"/>
</dbReference>
<dbReference type="InterPro" id="IPR018234">
    <property type="entry name" value="GTP_CycHdrlase_I_CS"/>
</dbReference>
<keyword evidence="9" id="KW-1185">Reference proteome</keyword>
<comment type="subunit">
    <text evidence="6">Homopolymer.</text>
</comment>
<comment type="pathway">
    <text evidence="2 6">Cofactor biosynthesis; 7,8-dihydroneopterin triphosphate biosynthesis; 7,8-dihydroneopterin triphosphate from GTP: step 1/1.</text>
</comment>
<dbReference type="EC" id="3.5.4.16" evidence="6"/>
<dbReference type="Gene3D" id="1.10.286.10">
    <property type="match status" value="1"/>
</dbReference>
<comment type="similarity">
    <text evidence="3 6">Belongs to the GTP cyclohydrolase I family.</text>
</comment>
<keyword evidence="6" id="KW-0479">Metal-binding</keyword>
<accession>A0A1Q2HZ17</accession>
<sequence>MSDNANILDPEQVSPGASDHLVAAKGTFDRERAEAAVRELLIAVGENPDREGLIETPARVARAYEECFAGLHTEPTEVLEKTFAENHRELVLVRDIPIYSTCEHHLVPFYGKAHIGYIPGKEGKVTGLSKLARLADLYAKRPQVQERLTAQIADALVSKLGASAVIVVIECEHLCMAMRGIRKPGAVTTTSAVRGGFQNNPASRAEVMSLIRS</sequence>
<proteinExistence type="inferred from homology"/>
<dbReference type="OrthoDB" id="9801207at2"/>
<dbReference type="PANTHER" id="PTHR11109">
    <property type="entry name" value="GTP CYCLOHYDROLASE I"/>
    <property type="match status" value="1"/>
</dbReference>
<evidence type="ECO:0000256" key="1">
    <source>
        <dbReference type="ARBA" id="ARBA00001052"/>
    </source>
</evidence>
<dbReference type="Pfam" id="PF01227">
    <property type="entry name" value="GTP_cyclohydroI"/>
    <property type="match status" value="1"/>
</dbReference>
<dbReference type="Proteomes" id="UP000217209">
    <property type="component" value="Chromosome"/>
</dbReference>
<name>A0A1Q2HZ17_9CORY</name>
<evidence type="ECO:0000256" key="2">
    <source>
        <dbReference type="ARBA" id="ARBA00005080"/>
    </source>
</evidence>
<dbReference type="RefSeq" id="WP_095660688.1">
    <property type="nucleotide sequence ID" value="NZ_BAAAKB010000001.1"/>
</dbReference>
<dbReference type="GO" id="GO:0005737">
    <property type="term" value="C:cytoplasm"/>
    <property type="evidence" value="ECO:0007669"/>
    <property type="project" value="TreeGrafter"/>
</dbReference>
<dbReference type="GO" id="GO:0003934">
    <property type="term" value="F:GTP cyclohydrolase I activity"/>
    <property type="evidence" value="ECO:0007669"/>
    <property type="project" value="UniProtKB-UniRule"/>
</dbReference>
<keyword evidence="6" id="KW-0862">Zinc</keyword>
<dbReference type="InterPro" id="IPR043134">
    <property type="entry name" value="GTP-CH-I_N"/>
</dbReference>
<dbReference type="FunFam" id="1.10.286.10:FF:000001">
    <property type="entry name" value="GTP cyclohydrolase 1"/>
    <property type="match status" value="1"/>
</dbReference>
<evidence type="ECO:0000313" key="8">
    <source>
        <dbReference type="EMBL" id="AQQ16087.1"/>
    </source>
</evidence>
<dbReference type="SUPFAM" id="SSF55620">
    <property type="entry name" value="Tetrahydrobiopterin biosynthesis enzymes-like"/>
    <property type="match status" value="1"/>
</dbReference>
<feature type="domain" description="GTP cyclohydrolase I" evidence="7">
    <location>
        <begin position="34"/>
        <end position="212"/>
    </location>
</feature>